<comment type="caution">
    <text evidence="1">The sequence shown here is derived from an EMBL/GenBank/DDBJ whole genome shotgun (WGS) entry which is preliminary data.</text>
</comment>
<name>A0AAQ4D657_AMBAM</name>
<organism evidence="1 2">
    <name type="scientific">Amblyomma americanum</name>
    <name type="common">Lone star tick</name>
    <dbReference type="NCBI Taxonomy" id="6943"/>
    <lineage>
        <taxon>Eukaryota</taxon>
        <taxon>Metazoa</taxon>
        <taxon>Ecdysozoa</taxon>
        <taxon>Arthropoda</taxon>
        <taxon>Chelicerata</taxon>
        <taxon>Arachnida</taxon>
        <taxon>Acari</taxon>
        <taxon>Parasitiformes</taxon>
        <taxon>Ixodida</taxon>
        <taxon>Ixodoidea</taxon>
        <taxon>Ixodidae</taxon>
        <taxon>Amblyomminae</taxon>
        <taxon>Amblyomma</taxon>
    </lineage>
</organism>
<gene>
    <name evidence="1" type="ORF">V5799_004420</name>
</gene>
<dbReference type="Proteomes" id="UP001321473">
    <property type="component" value="Unassembled WGS sequence"/>
</dbReference>
<feature type="non-terminal residue" evidence="1">
    <location>
        <position position="1"/>
    </location>
</feature>
<evidence type="ECO:0000313" key="2">
    <source>
        <dbReference type="Proteomes" id="UP001321473"/>
    </source>
</evidence>
<protein>
    <submittedName>
        <fullName evidence="1">Uncharacterized protein</fullName>
    </submittedName>
</protein>
<accession>A0AAQ4D657</accession>
<dbReference type="EMBL" id="JARKHS020034653">
    <property type="protein sequence ID" value="KAK8757947.1"/>
    <property type="molecule type" value="Genomic_DNA"/>
</dbReference>
<dbReference type="AlphaFoldDB" id="A0AAQ4D657"/>
<proteinExistence type="predicted"/>
<keyword evidence="2" id="KW-1185">Reference proteome</keyword>
<evidence type="ECO:0000313" key="1">
    <source>
        <dbReference type="EMBL" id="KAK8757947.1"/>
    </source>
</evidence>
<sequence>IFVDDEPLLQGGKRQFGTLRALDINVAGITVYEAHFAYPGRASYAVFHAVFTVLCYVRPRIEIRYSFIQKDPEEIIYFRKEAAPVTEKIQVVFKVFEEHFSIWTSEGLEIVTATVFRAPSFFGIYEFVLDAMLVVRFSVAINHRTVKE</sequence>
<reference evidence="1 2" key="1">
    <citation type="journal article" date="2023" name="Arcadia Sci">
        <title>De novo assembly of a long-read Amblyomma americanum tick genome.</title>
        <authorList>
            <person name="Chou S."/>
            <person name="Poskanzer K.E."/>
            <person name="Rollins M."/>
            <person name="Thuy-Boun P.S."/>
        </authorList>
    </citation>
    <scope>NUCLEOTIDE SEQUENCE [LARGE SCALE GENOMIC DNA]</scope>
    <source>
        <strain evidence="1">F_SG_1</strain>
        <tissue evidence="1">Salivary glands</tissue>
    </source>
</reference>